<keyword evidence="1" id="KW-1133">Transmembrane helix</keyword>
<dbReference type="eggNOG" id="ENOG5030DTR">
    <property type="taxonomic scope" value="Bacteria"/>
</dbReference>
<dbReference type="RefSeq" id="WP_038477527.1">
    <property type="nucleotide sequence ID" value="NZ_CP003923.1"/>
</dbReference>
<dbReference type="KEGG" id="ble:BleG1_0837"/>
<keyword evidence="1" id="KW-0472">Membrane</keyword>
<reference evidence="2 3" key="1">
    <citation type="journal article" date="2014" name="Gene">
        <title>A comparative genomic analysis of the alkalitolerant soil bacterium Bacillus lehensis G1.</title>
        <authorList>
            <person name="Noor Y.M."/>
            <person name="Samsulrizal N.H."/>
            <person name="Jema'on N.A."/>
            <person name="Low K.O."/>
            <person name="Ramli A.N."/>
            <person name="Alias N.I."/>
            <person name="Damis S.I."/>
            <person name="Fuzi S.F."/>
            <person name="Isa M.N."/>
            <person name="Murad A.M."/>
            <person name="Raih M.F."/>
            <person name="Bakar F.D."/>
            <person name="Najimudin N."/>
            <person name="Mahadi N.M."/>
            <person name="Illias R.M."/>
        </authorList>
    </citation>
    <scope>NUCLEOTIDE SEQUENCE [LARGE SCALE GENOMIC DNA]</scope>
    <source>
        <strain evidence="2 3">G1</strain>
    </source>
</reference>
<sequence length="115" mass="13430">MSQFCPICEKPFTEEDLYDAKIPFSFKCRGCQSRVYEVKTSLLLLIPALGFAGLLIFLSEQIREWLLPILPFIENWPIALIAIVFLFPIYYFGENTLVKLTYKHGKFFSRKKRVA</sequence>
<accession>A0A060LTW1</accession>
<keyword evidence="3" id="KW-1185">Reference proteome</keyword>
<evidence type="ECO:0000256" key="1">
    <source>
        <dbReference type="SAM" id="Phobius"/>
    </source>
</evidence>
<feature type="transmembrane region" description="Helical" evidence="1">
    <location>
        <begin position="42"/>
        <end position="59"/>
    </location>
</feature>
<dbReference type="AlphaFoldDB" id="A0A060LTW1"/>
<protein>
    <recommendedName>
        <fullName evidence="4">Reductase or disulfide isomerase in copper uptake, YcnL</fullName>
    </recommendedName>
</protein>
<evidence type="ECO:0000313" key="3">
    <source>
        <dbReference type="Proteomes" id="UP000027142"/>
    </source>
</evidence>
<keyword evidence="1" id="KW-0812">Transmembrane</keyword>
<dbReference type="PATRIC" id="fig|1246626.3.peg.839"/>
<evidence type="ECO:0008006" key="4">
    <source>
        <dbReference type="Google" id="ProtNLM"/>
    </source>
</evidence>
<evidence type="ECO:0000313" key="2">
    <source>
        <dbReference type="EMBL" id="AIC93445.1"/>
    </source>
</evidence>
<organism evidence="2 3">
    <name type="scientific">Shouchella lehensis G1</name>
    <dbReference type="NCBI Taxonomy" id="1246626"/>
    <lineage>
        <taxon>Bacteria</taxon>
        <taxon>Bacillati</taxon>
        <taxon>Bacillota</taxon>
        <taxon>Bacilli</taxon>
        <taxon>Bacillales</taxon>
        <taxon>Bacillaceae</taxon>
        <taxon>Shouchella</taxon>
    </lineage>
</organism>
<dbReference type="STRING" id="1246626.BleG1_0837"/>
<name>A0A060LTW1_9BACI</name>
<dbReference type="OrthoDB" id="2454113at2"/>
<gene>
    <name evidence="2" type="ORF">BleG1_0837</name>
</gene>
<dbReference type="Proteomes" id="UP000027142">
    <property type="component" value="Chromosome"/>
</dbReference>
<proteinExistence type="predicted"/>
<dbReference type="EMBL" id="CP003923">
    <property type="protein sequence ID" value="AIC93445.1"/>
    <property type="molecule type" value="Genomic_DNA"/>
</dbReference>
<feature type="transmembrane region" description="Helical" evidence="1">
    <location>
        <begin position="65"/>
        <end position="93"/>
    </location>
</feature>
<dbReference type="HOGENOM" id="CLU_169457_0_0_9"/>